<evidence type="ECO:0000256" key="4">
    <source>
        <dbReference type="ARBA" id="ARBA00022692"/>
    </source>
</evidence>
<keyword evidence="3 10" id="KW-0813">Transport</keyword>
<reference evidence="12" key="1">
    <citation type="submission" date="2019-06" db="EMBL/GenBank/DDBJ databases">
        <authorList>
            <person name="Zheng W."/>
        </authorList>
    </citation>
    <scope>NUCLEOTIDE SEQUENCE</scope>
    <source>
        <strain evidence="12">QDHG01</strain>
    </source>
</reference>
<dbReference type="PANTHER" id="PTHR45624">
    <property type="entry name" value="MITOCHONDRIAL BASIC AMINO ACIDS TRANSPORTER-RELATED"/>
    <property type="match status" value="1"/>
</dbReference>
<dbReference type="PRINTS" id="PR00926">
    <property type="entry name" value="MITOCARRIER"/>
</dbReference>
<keyword evidence="4 9" id="KW-0812">Transmembrane</keyword>
<evidence type="ECO:0000256" key="11">
    <source>
        <dbReference type="SAM" id="Phobius"/>
    </source>
</evidence>
<evidence type="ECO:0000256" key="1">
    <source>
        <dbReference type="ARBA" id="ARBA00004225"/>
    </source>
</evidence>
<dbReference type="Proteomes" id="UP000785679">
    <property type="component" value="Unassembled WGS sequence"/>
</dbReference>
<keyword evidence="6 11" id="KW-1133">Transmembrane helix</keyword>
<comment type="similarity">
    <text evidence="2 10">Belongs to the mitochondrial carrier (TC 2.A.29) family.</text>
</comment>
<keyword evidence="8 9" id="KW-0472">Membrane</keyword>
<feature type="repeat" description="Solcar" evidence="9">
    <location>
        <begin position="111"/>
        <end position="195"/>
    </location>
</feature>
<dbReference type="PROSITE" id="PS50920">
    <property type="entry name" value="SOLCAR"/>
    <property type="match status" value="3"/>
</dbReference>
<name>A0A8J8T064_HALGN</name>
<comment type="subcellular location">
    <subcellularLocation>
        <location evidence="1">Mitochondrion membrane</location>
        <topology evidence="1">Multi-pass membrane protein</topology>
    </subcellularLocation>
</comment>
<sequence>MENVDKNYEANPHLKQITLKYVAGQVLASSVSNMLGLIIGYPLDTVKVRMQMSSESSVGTIGMLRGMIKLEGPFSLFKGMSSPLAGAIPYSIIIFTTNEVIKRKLGYLSMQEHNLSLYTGAFSGFIGNFFYVPVEVLKSRAQAQKGGKYTYREQLPLLLKSEGPRGLFKGFWATFWRDVPGWAVYFYAYEGLKVASTRFLSQDKARQYDFMIRLMCGGVAGQLSWIVSFPFDVVKTQMMCDMSHKPRTMRETFAQIYRQNGVRYFARGLTPTLLRAFPTNGVTLAVFDLMSERLE</sequence>
<keyword evidence="13" id="KW-1185">Reference proteome</keyword>
<dbReference type="EMBL" id="RRYP01012153">
    <property type="protein sequence ID" value="TNV77299.1"/>
    <property type="molecule type" value="Genomic_DNA"/>
</dbReference>
<feature type="transmembrane region" description="Helical" evidence="11">
    <location>
        <begin position="75"/>
        <end position="95"/>
    </location>
</feature>
<dbReference type="InterPro" id="IPR002067">
    <property type="entry name" value="MCP"/>
</dbReference>
<dbReference type="InterPro" id="IPR050567">
    <property type="entry name" value="Mitochondrial_Carrier"/>
</dbReference>
<feature type="repeat" description="Solcar" evidence="9">
    <location>
        <begin position="208"/>
        <end position="293"/>
    </location>
</feature>
<dbReference type="OrthoDB" id="409586at2759"/>
<dbReference type="InterPro" id="IPR023395">
    <property type="entry name" value="MCP_dom_sf"/>
</dbReference>
<evidence type="ECO:0000256" key="10">
    <source>
        <dbReference type="RuleBase" id="RU000488"/>
    </source>
</evidence>
<dbReference type="PANTHER" id="PTHR45624:SF10">
    <property type="entry name" value="SLC (SOLUTE CARRIER) HOMOLOG"/>
    <property type="match status" value="1"/>
</dbReference>
<evidence type="ECO:0000313" key="12">
    <source>
        <dbReference type="EMBL" id="TNV77299.1"/>
    </source>
</evidence>
<comment type="caution">
    <text evidence="12">The sequence shown here is derived from an EMBL/GenBank/DDBJ whole genome shotgun (WGS) entry which is preliminary data.</text>
</comment>
<dbReference type="InterPro" id="IPR018108">
    <property type="entry name" value="MCP_transmembrane"/>
</dbReference>
<accession>A0A8J8T064</accession>
<evidence type="ECO:0000256" key="2">
    <source>
        <dbReference type="ARBA" id="ARBA00006375"/>
    </source>
</evidence>
<dbReference type="AlphaFoldDB" id="A0A8J8T064"/>
<feature type="transmembrane region" description="Helical" evidence="11">
    <location>
        <begin position="115"/>
        <end position="134"/>
    </location>
</feature>
<dbReference type="GO" id="GO:0022857">
    <property type="term" value="F:transmembrane transporter activity"/>
    <property type="evidence" value="ECO:0007669"/>
    <property type="project" value="TreeGrafter"/>
</dbReference>
<evidence type="ECO:0000256" key="6">
    <source>
        <dbReference type="ARBA" id="ARBA00022989"/>
    </source>
</evidence>
<evidence type="ECO:0000256" key="9">
    <source>
        <dbReference type="PROSITE-ProRule" id="PRU00282"/>
    </source>
</evidence>
<dbReference type="Pfam" id="PF00153">
    <property type="entry name" value="Mito_carr"/>
    <property type="match status" value="3"/>
</dbReference>
<evidence type="ECO:0008006" key="14">
    <source>
        <dbReference type="Google" id="ProtNLM"/>
    </source>
</evidence>
<evidence type="ECO:0000256" key="3">
    <source>
        <dbReference type="ARBA" id="ARBA00022448"/>
    </source>
</evidence>
<evidence type="ECO:0000256" key="8">
    <source>
        <dbReference type="ARBA" id="ARBA00023136"/>
    </source>
</evidence>
<keyword evidence="7" id="KW-0496">Mitochondrion</keyword>
<dbReference type="Gene3D" id="1.50.40.10">
    <property type="entry name" value="Mitochondrial carrier domain"/>
    <property type="match status" value="2"/>
</dbReference>
<feature type="repeat" description="Solcar" evidence="9">
    <location>
        <begin position="20"/>
        <end position="104"/>
    </location>
</feature>
<proteinExistence type="inferred from homology"/>
<evidence type="ECO:0000313" key="13">
    <source>
        <dbReference type="Proteomes" id="UP000785679"/>
    </source>
</evidence>
<protein>
    <recommendedName>
        <fullName evidence="14">Mitochondrial carrier protein</fullName>
    </recommendedName>
</protein>
<feature type="transmembrane region" description="Helical" evidence="11">
    <location>
        <begin position="22"/>
        <end position="43"/>
    </location>
</feature>
<dbReference type="SUPFAM" id="SSF103506">
    <property type="entry name" value="Mitochondrial carrier"/>
    <property type="match status" value="1"/>
</dbReference>
<organism evidence="12 13">
    <name type="scientific">Halteria grandinella</name>
    <dbReference type="NCBI Taxonomy" id="5974"/>
    <lineage>
        <taxon>Eukaryota</taxon>
        <taxon>Sar</taxon>
        <taxon>Alveolata</taxon>
        <taxon>Ciliophora</taxon>
        <taxon>Intramacronucleata</taxon>
        <taxon>Spirotrichea</taxon>
        <taxon>Stichotrichia</taxon>
        <taxon>Sporadotrichida</taxon>
        <taxon>Halteriidae</taxon>
        <taxon>Halteria</taxon>
    </lineage>
</organism>
<gene>
    <name evidence="12" type="ORF">FGO68_gene3304</name>
</gene>
<evidence type="ECO:0000256" key="7">
    <source>
        <dbReference type="ARBA" id="ARBA00023128"/>
    </source>
</evidence>
<keyword evidence="5" id="KW-0677">Repeat</keyword>
<dbReference type="GO" id="GO:0031966">
    <property type="term" value="C:mitochondrial membrane"/>
    <property type="evidence" value="ECO:0007669"/>
    <property type="project" value="UniProtKB-SubCell"/>
</dbReference>
<evidence type="ECO:0000256" key="5">
    <source>
        <dbReference type="ARBA" id="ARBA00022737"/>
    </source>
</evidence>